<accession>A0A0H5DQQ2</accession>
<reference evidence="2" key="1">
    <citation type="submission" date="2015-06" db="EMBL/GenBank/DDBJ databases">
        <authorList>
            <person name="Bertelli C."/>
        </authorList>
    </citation>
    <scope>NUCLEOTIDE SEQUENCE [LARGE SCALE GENOMIC DNA]</scope>
    <source>
        <strain evidence="2">CRIB-30</strain>
    </source>
</reference>
<proteinExistence type="predicted"/>
<evidence type="ECO:0000313" key="1">
    <source>
        <dbReference type="EMBL" id="CRX37919.1"/>
    </source>
</evidence>
<dbReference type="EMBL" id="CWGJ01000010">
    <property type="protein sequence ID" value="CRX37919.1"/>
    <property type="molecule type" value="Genomic_DNA"/>
</dbReference>
<dbReference type="AlphaFoldDB" id="A0A0H5DQQ2"/>
<dbReference type="Proteomes" id="UP000220251">
    <property type="component" value="Unassembled WGS sequence"/>
</dbReference>
<evidence type="ECO:0000313" key="2">
    <source>
        <dbReference type="Proteomes" id="UP000220251"/>
    </source>
</evidence>
<protein>
    <submittedName>
        <fullName evidence="1">Uncharacterized protein</fullName>
    </submittedName>
</protein>
<name>A0A0H5DQQ2_9BACT</name>
<dbReference type="RefSeq" id="WP_143406420.1">
    <property type="nucleotide sequence ID" value="NZ_CWGJ01000010.1"/>
</dbReference>
<sequence length="292" mass="33003">MQPDVQFNPHADRSAYPTAFPGSHPINQWNGHYAHVAPAENTQWHGAPFFRGMATITLADRTVISIPPEMVAQVKKDLTASVQRIQENNIVVATTALQSALLAILDFESAFKTFLSKGDDTTLLSNLQACIDEITQANAQQTAFLNHPLSWLVTDEKKEILDMRELFEHCIKVIQKFVPCLRGRNGYSSHEIISQTLGWTGWQQQARQIGLHNRSIEGLLDKFQMEGQTGETFTAIGCFSSSVDYILNCYQKKSYPAVQNIAYIYENSKIKHHFIALNEVDFPDAKRWNFTL</sequence>
<keyword evidence="2" id="KW-1185">Reference proteome</keyword>
<gene>
    <name evidence="1" type="ORF">ELAC_0564</name>
</gene>
<organism evidence="1 2">
    <name type="scientific">Estrella lausannensis</name>
    <dbReference type="NCBI Taxonomy" id="483423"/>
    <lineage>
        <taxon>Bacteria</taxon>
        <taxon>Pseudomonadati</taxon>
        <taxon>Chlamydiota</taxon>
        <taxon>Chlamydiia</taxon>
        <taxon>Parachlamydiales</taxon>
        <taxon>Candidatus Criblamydiaceae</taxon>
        <taxon>Estrella</taxon>
    </lineage>
</organism>